<protein>
    <submittedName>
        <fullName evidence="4">Nitroreductase family protein</fullName>
    </submittedName>
</protein>
<dbReference type="SUPFAM" id="SSF55469">
    <property type="entry name" value="FMN-dependent nitroreductase-like"/>
    <property type="match status" value="1"/>
</dbReference>
<evidence type="ECO:0000256" key="1">
    <source>
        <dbReference type="ARBA" id="ARBA00007118"/>
    </source>
</evidence>
<comment type="similarity">
    <text evidence="1">Belongs to the nitroreductase family.</text>
</comment>
<dbReference type="EMBL" id="JAPWIE010000003">
    <property type="protein sequence ID" value="MCZ4550304.1"/>
    <property type="molecule type" value="Genomic_DNA"/>
</dbReference>
<proteinExistence type="inferred from homology"/>
<organism evidence="4 5">
    <name type="scientific">Gordonia rubripertincta</name>
    <name type="common">Rhodococcus corallinus</name>
    <dbReference type="NCBI Taxonomy" id="36822"/>
    <lineage>
        <taxon>Bacteria</taxon>
        <taxon>Bacillati</taxon>
        <taxon>Actinomycetota</taxon>
        <taxon>Actinomycetes</taxon>
        <taxon>Mycobacteriales</taxon>
        <taxon>Gordoniaceae</taxon>
        <taxon>Gordonia</taxon>
    </lineage>
</organism>
<keyword evidence="5" id="KW-1185">Reference proteome</keyword>
<dbReference type="InterPro" id="IPR029479">
    <property type="entry name" value="Nitroreductase"/>
</dbReference>
<dbReference type="PANTHER" id="PTHR43673">
    <property type="entry name" value="NAD(P)H NITROREDUCTASE YDGI-RELATED"/>
    <property type="match status" value="1"/>
</dbReference>
<accession>A0ABT4MTF7</accession>
<dbReference type="Proteomes" id="UP001067235">
    <property type="component" value="Unassembled WGS sequence"/>
</dbReference>
<name>A0ABT4MTF7_GORRU</name>
<feature type="domain" description="Nitroreductase" evidence="3">
    <location>
        <begin position="13"/>
        <end position="182"/>
    </location>
</feature>
<evidence type="ECO:0000313" key="4">
    <source>
        <dbReference type="EMBL" id="MCZ4550304.1"/>
    </source>
</evidence>
<gene>
    <name evidence="4" type="ORF">O4213_09960</name>
</gene>
<evidence type="ECO:0000313" key="5">
    <source>
        <dbReference type="Proteomes" id="UP001067235"/>
    </source>
</evidence>
<evidence type="ECO:0000259" key="3">
    <source>
        <dbReference type="Pfam" id="PF00881"/>
    </source>
</evidence>
<comment type="caution">
    <text evidence="4">The sequence shown here is derived from an EMBL/GenBank/DDBJ whole genome shotgun (WGS) entry which is preliminary data.</text>
</comment>
<keyword evidence="2" id="KW-0560">Oxidoreductase</keyword>
<dbReference type="RefSeq" id="WP_084838623.1">
    <property type="nucleotide sequence ID" value="NZ_JAPWIE010000003.1"/>
</dbReference>
<dbReference type="Gene3D" id="3.40.109.10">
    <property type="entry name" value="NADH Oxidase"/>
    <property type="match status" value="1"/>
</dbReference>
<reference evidence="4" key="1">
    <citation type="submission" date="2022-12" db="EMBL/GenBank/DDBJ databases">
        <authorList>
            <person name="Krivoruchko A.V."/>
            <person name="Elkin A."/>
        </authorList>
    </citation>
    <scope>NUCLEOTIDE SEQUENCE</scope>
    <source>
        <strain evidence="4">IEGM 1388</strain>
    </source>
</reference>
<dbReference type="PANTHER" id="PTHR43673:SF10">
    <property type="entry name" value="NADH DEHYDROGENASE_NAD(P)H NITROREDUCTASE XCC3605-RELATED"/>
    <property type="match status" value="1"/>
</dbReference>
<dbReference type="InterPro" id="IPR000415">
    <property type="entry name" value="Nitroreductase-like"/>
</dbReference>
<sequence>MTVNLTPDELLTTTRTVRKRLDLTKPVPIELVKECLEIALQAPSGSNRQGWQWIVVSDPEVRAAIGKIYGELVDEYLASNQSAAKLFADDPDRAPVQQRVGGSVAWLGEHMGEVPVLVIPCIKAGKTLPSGNQAGLWGSLLPAVWSFALAARARGLGTAWTTLHLQREAEIAELLGIPAGFHQAALIPTAFYTGDTFKPAPREPLDNLLHIDRW</sequence>
<dbReference type="CDD" id="cd02062">
    <property type="entry name" value="Nitro_FMN_reductase"/>
    <property type="match status" value="1"/>
</dbReference>
<evidence type="ECO:0000256" key="2">
    <source>
        <dbReference type="ARBA" id="ARBA00023002"/>
    </source>
</evidence>
<dbReference type="Pfam" id="PF00881">
    <property type="entry name" value="Nitroreductase"/>
    <property type="match status" value="1"/>
</dbReference>